<dbReference type="AlphaFoldDB" id="A0A239HDU4"/>
<proteinExistence type="predicted"/>
<dbReference type="Proteomes" id="UP000198339">
    <property type="component" value="Unassembled WGS sequence"/>
</dbReference>
<dbReference type="EMBL" id="FZPA01000005">
    <property type="protein sequence ID" value="SNS79305.1"/>
    <property type="molecule type" value="Genomic_DNA"/>
</dbReference>
<protein>
    <submittedName>
        <fullName evidence="1">Uncharacterized protein</fullName>
    </submittedName>
</protein>
<name>A0A239HDU4_9SPHN</name>
<keyword evidence="2" id="KW-1185">Reference proteome</keyword>
<accession>A0A239HDU4</accession>
<sequence length="158" mass="17722">MSLDVMNAMPHESCGDMGRELEALKLRLFLIPVVEKGYGVVPVFEEGCSYFRPGEVAVYKEETPRDLIPGLYCIERQRPVASSPFPESPRIVEREVVYARDHPKIKDCWEYISLKSKVIRGVRRYAVPEGPYINGCRGDMLLGPIVGIYMPAAQTSAG</sequence>
<dbReference type="OrthoDB" id="9959368at2"/>
<evidence type="ECO:0000313" key="1">
    <source>
        <dbReference type="EMBL" id="SNS79305.1"/>
    </source>
</evidence>
<gene>
    <name evidence="1" type="ORF">SAMN06295955_105101</name>
</gene>
<dbReference type="RefSeq" id="WP_089215649.1">
    <property type="nucleotide sequence ID" value="NZ_FZPA01000005.1"/>
</dbReference>
<reference evidence="1 2" key="1">
    <citation type="submission" date="2017-06" db="EMBL/GenBank/DDBJ databases">
        <authorList>
            <person name="Kim H.J."/>
            <person name="Triplett B.A."/>
        </authorList>
    </citation>
    <scope>NUCLEOTIDE SEQUENCE [LARGE SCALE GENOMIC DNA]</scope>
    <source>
        <strain evidence="1 2">DS15</strain>
    </source>
</reference>
<organism evidence="1 2">
    <name type="scientific">Sphingopyxis indica</name>
    <dbReference type="NCBI Taxonomy" id="436663"/>
    <lineage>
        <taxon>Bacteria</taxon>
        <taxon>Pseudomonadati</taxon>
        <taxon>Pseudomonadota</taxon>
        <taxon>Alphaproteobacteria</taxon>
        <taxon>Sphingomonadales</taxon>
        <taxon>Sphingomonadaceae</taxon>
        <taxon>Sphingopyxis</taxon>
    </lineage>
</organism>
<evidence type="ECO:0000313" key="2">
    <source>
        <dbReference type="Proteomes" id="UP000198339"/>
    </source>
</evidence>